<dbReference type="EMBL" id="JANHOG010000635">
    <property type="protein sequence ID" value="KAJ3552649.1"/>
    <property type="molecule type" value="Genomic_DNA"/>
</dbReference>
<sequence length="756" mass="84322">MYITHRFTTIIVFISSGTSVLLVQSNSELNSTLIGRLILFATRGRTNCRREVLKYFRRVEKSELEALIPLGGSRLVKVTSQEPNEDSDSSSPAYLWTLVDIYELQLVLYNDPVAFLVFAFRRVSPFDTPTTLALHYVEIDNVNQDRRDELRDVLLLPTLDPGHLALLRPLKKVGFMAARHVRNSCRPVRIRTDEIRNWACGGPVLISSSALDTIGLQPFSTLPANSQPETSRAPSQPLHIISQANMSVWAESGNTLSDETLLSLNLSSLSLASDVWGKLPIDVLGEIAAQLPTLKGLERDSIVRHSETCKVWRSALSPSIFRRVTLQIGRNHHPAGVAARDTQEEEGDGCHDGNGASVLRRFCRVLDDGAKIWGKSIASCIKHLAITDFDQESNDAAWTAQRKNAELLFDVLRHITRLDSLKFQTVIPLDGFRIAELALRAWSSEPTSTHAWTPIDVDELQIEFWRNGLPFTTFAAVGIPRFLGILSLFRNVKRLEVFDSMPHSGEHFIPNNLPSLTNYLRLSKVKFGGLCAHPIIMQMIVSPSTTSELSNLDIGIIREHYTDQLKNLFSLPALDPEHLSFTIVGATSTSSPAPLDLVCKEGARLREISLELRLPPSPHYRFDHAAQALGHGGIARCVSKILSTLNVPRNAHSVRKIHITIWGITKHVDSATGPKLILPFRELDDTLFKLREGVHAIQTIIAPIEVFPYSPTQVAASKALLAELFPHMKESIQPLDAGMLWKMFYSDVSMDFSYEL</sequence>
<evidence type="ECO:0000313" key="2">
    <source>
        <dbReference type="Proteomes" id="UP001148662"/>
    </source>
</evidence>
<accession>A0ACC1T492</accession>
<dbReference type="Proteomes" id="UP001148662">
    <property type="component" value="Unassembled WGS sequence"/>
</dbReference>
<proteinExistence type="predicted"/>
<comment type="caution">
    <text evidence="1">The sequence shown here is derived from an EMBL/GenBank/DDBJ whole genome shotgun (WGS) entry which is preliminary data.</text>
</comment>
<gene>
    <name evidence="1" type="ORF">NM688_g4040</name>
</gene>
<keyword evidence="2" id="KW-1185">Reference proteome</keyword>
<organism evidence="1 2">
    <name type="scientific">Phlebia brevispora</name>
    <dbReference type="NCBI Taxonomy" id="194682"/>
    <lineage>
        <taxon>Eukaryota</taxon>
        <taxon>Fungi</taxon>
        <taxon>Dikarya</taxon>
        <taxon>Basidiomycota</taxon>
        <taxon>Agaricomycotina</taxon>
        <taxon>Agaricomycetes</taxon>
        <taxon>Polyporales</taxon>
        <taxon>Meruliaceae</taxon>
        <taxon>Phlebia</taxon>
    </lineage>
</organism>
<name>A0ACC1T492_9APHY</name>
<protein>
    <submittedName>
        <fullName evidence="1">Uncharacterized protein</fullName>
    </submittedName>
</protein>
<evidence type="ECO:0000313" key="1">
    <source>
        <dbReference type="EMBL" id="KAJ3552649.1"/>
    </source>
</evidence>
<reference evidence="1" key="1">
    <citation type="submission" date="2022-07" db="EMBL/GenBank/DDBJ databases">
        <title>Genome Sequence of Phlebia brevispora.</title>
        <authorList>
            <person name="Buettner E."/>
        </authorList>
    </citation>
    <scope>NUCLEOTIDE SEQUENCE</scope>
    <source>
        <strain evidence="1">MPL23</strain>
    </source>
</reference>